<dbReference type="Proteomes" id="UP000198806">
    <property type="component" value="Unassembled WGS sequence"/>
</dbReference>
<dbReference type="PANTHER" id="PTHR43415:SF3">
    <property type="entry name" value="GNAT-FAMILY ACETYLTRANSFERASE"/>
    <property type="match status" value="1"/>
</dbReference>
<accession>A0A1I5IJI0</accession>
<dbReference type="InterPro" id="IPR000182">
    <property type="entry name" value="GNAT_dom"/>
</dbReference>
<dbReference type="SUPFAM" id="SSF55729">
    <property type="entry name" value="Acyl-CoA N-acyltransferases (Nat)"/>
    <property type="match status" value="1"/>
</dbReference>
<name>A0A1I5IJI0_9FIRM</name>
<dbReference type="Pfam" id="PF13302">
    <property type="entry name" value="Acetyltransf_3"/>
    <property type="match status" value="1"/>
</dbReference>
<organism evidence="2 3">
    <name type="scientific">Anaerocolumna aminovalerica</name>
    <dbReference type="NCBI Taxonomy" id="1527"/>
    <lineage>
        <taxon>Bacteria</taxon>
        <taxon>Bacillati</taxon>
        <taxon>Bacillota</taxon>
        <taxon>Clostridia</taxon>
        <taxon>Lachnospirales</taxon>
        <taxon>Lachnospiraceae</taxon>
        <taxon>Anaerocolumna</taxon>
    </lineage>
</organism>
<feature type="domain" description="N-acetyltransferase" evidence="1">
    <location>
        <begin position="28"/>
        <end position="201"/>
    </location>
</feature>
<dbReference type="PROSITE" id="PS51186">
    <property type="entry name" value="GNAT"/>
    <property type="match status" value="1"/>
</dbReference>
<evidence type="ECO:0000313" key="2">
    <source>
        <dbReference type="EMBL" id="SFO60509.1"/>
    </source>
</evidence>
<sequence>MEEYCDNERILKVMIDFKTKPVLEGKKVILRPFDIEDWEKMLPILAEPEVNHLTGSVVNDEEAGGAFSIEEMEKIKEWYLSRNHQTDRLDLAIIEKEKEALVGEVVFNEYNEATCNVNFRILIGEAGRGKGLGTEATEIFLRYGFEVLGLHKVELEVYSFNPRAERVYRKNGFILEGVKREAFRYNDMYIDTHIYGMLKDDYDKVALKK</sequence>
<keyword evidence="3" id="KW-1185">Reference proteome</keyword>
<protein>
    <submittedName>
        <fullName evidence="2">Protein N-acetyltransferase, RimJ/RimL family</fullName>
    </submittedName>
</protein>
<dbReference type="OrthoDB" id="9785602at2"/>
<evidence type="ECO:0000313" key="3">
    <source>
        <dbReference type="Proteomes" id="UP000198806"/>
    </source>
</evidence>
<dbReference type="STRING" id="1527.SAMN04489757_14612"/>
<dbReference type="EMBL" id="FOWD01000046">
    <property type="protein sequence ID" value="SFO60509.1"/>
    <property type="molecule type" value="Genomic_DNA"/>
</dbReference>
<dbReference type="PANTHER" id="PTHR43415">
    <property type="entry name" value="SPERMIDINE N(1)-ACETYLTRANSFERASE"/>
    <property type="match status" value="1"/>
</dbReference>
<evidence type="ECO:0000259" key="1">
    <source>
        <dbReference type="PROSITE" id="PS51186"/>
    </source>
</evidence>
<dbReference type="AlphaFoldDB" id="A0A1I5IJI0"/>
<proteinExistence type="predicted"/>
<reference evidence="2 3" key="1">
    <citation type="submission" date="2016-10" db="EMBL/GenBank/DDBJ databases">
        <authorList>
            <person name="de Groot N.N."/>
        </authorList>
    </citation>
    <scope>NUCLEOTIDE SEQUENCE [LARGE SCALE GENOMIC DNA]</scope>
    <source>
        <strain evidence="2 3">DSM 1283</strain>
    </source>
</reference>
<dbReference type="InterPro" id="IPR016181">
    <property type="entry name" value="Acyl_CoA_acyltransferase"/>
</dbReference>
<dbReference type="Gene3D" id="3.40.630.30">
    <property type="match status" value="1"/>
</dbReference>
<keyword evidence="2" id="KW-0808">Transferase</keyword>
<dbReference type="GO" id="GO:0016747">
    <property type="term" value="F:acyltransferase activity, transferring groups other than amino-acyl groups"/>
    <property type="evidence" value="ECO:0007669"/>
    <property type="project" value="InterPro"/>
</dbReference>
<gene>
    <name evidence="2" type="ORF">SAMN04489757_14612</name>
</gene>